<evidence type="ECO:0000313" key="5">
    <source>
        <dbReference type="EMBL" id="APC47575.1"/>
    </source>
</evidence>
<dbReference type="CDD" id="cd02508">
    <property type="entry name" value="ADP_Glucose_PP"/>
    <property type="match status" value="1"/>
</dbReference>
<dbReference type="EMBL" id="CP017962">
    <property type="protein sequence ID" value="APC47575.1"/>
    <property type="molecule type" value="Genomic_DNA"/>
</dbReference>
<reference evidence="5 6" key="1">
    <citation type="submission" date="2016-11" db="EMBL/GenBank/DDBJ databases">
        <title>Complete genome sequencing of Virgibacillus halodenitrificans PDB-F2.</title>
        <authorList>
            <person name="Sun Z."/>
            <person name="Zhou Y."/>
            <person name="Li H."/>
        </authorList>
    </citation>
    <scope>NUCLEOTIDE SEQUENCE [LARGE SCALE GENOMIC DNA]</scope>
    <source>
        <strain evidence="5 6">PDB-F2</strain>
    </source>
</reference>
<feature type="domain" description="Glucose-1-phosphate adenylyltransferase/Bifunctional protein GlmU-like C-terminal hexapeptide" evidence="4">
    <location>
        <begin position="284"/>
        <end position="349"/>
    </location>
</feature>
<dbReference type="SUPFAM" id="SSF51161">
    <property type="entry name" value="Trimeric LpxA-like enzymes"/>
    <property type="match status" value="1"/>
</dbReference>
<keyword evidence="2" id="KW-0320">Glycogen biosynthesis</keyword>
<protein>
    <submittedName>
        <fullName evidence="5">Glucose-1-phosphate adenylyltransferase subunit GlgD</fullName>
    </submittedName>
</protein>
<evidence type="ECO:0000259" key="3">
    <source>
        <dbReference type="Pfam" id="PF00483"/>
    </source>
</evidence>
<dbReference type="Gene3D" id="3.90.550.10">
    <property type="entry name" value="Spore Coat Polysaccharide Biosynthesis Protein SpsA, Chain A"/>
    <property type="match status" value="1"/>
</dbReference>
<dbReference type="GO" id="GO:0008878">
    <property type="term" value="F:glucose-1-phosphate adenylyltransferase activity"/>
    <property type="evidence" value="ECO:0007669"/>
    <property type="project" value="InterPro"/>
</dbReference>
<feature type="domain" description="Nucleotidyl transferase" evidence="3">
    <location>
        <begin position="17"/>
        <end position="153"/>
    </location>
</feature>
<sequence length="368" mass="41747">MKNVLGVINLVNDKPFLKELTKHRCLASVPFAGRYRLIDFTLSNFIHSEITDVVVFTKAKHRSIMDHLGSGREWDLDRRNGGLHILPPVSPDKKVKGDLQQFHEHIQVFKQTKADLIVISPGHHVGKIDYSEAVDAHRKKQADITILYKDYEGEPVEKPIYHQCRMLRDGSLLDIDLFTAPLPGAHVCLETYILDKALFIKLVERCVEQEEYDFLKDVVKANQHKLNIQGYAFTGHLPFIHSNESYYKSNMDFLNPEIIHDYFYKQGEIYTKVKHEAPATYTATSNVSNSLVANGCEIEGTVENSVLFRGVKVHKGAVVKNSIIMQRGEIGVDVEIDGIIADKHVKLINEQKNTEAGKIHVIEKAAIR</sequence>
<dbReference type="Gene3D" id="2.160.10.10">
    <property type="entry name" value="Hexapeptide repeat proteins"/>
    <property type="match status" value="1"/>
</dbReference>
<evidence type="ECO:0000256" key="2">
    <source>
        <dbReference type="ARBA" id="ARBA00023056"/>
    </source>
</evidence>
<proteinExistence type="inferred from homology"/>
<dbReference type="CDD" id="cd04651">
    <property type="entry name" value="LbH_G1P_AT_C"/>
    <property type="match status" value="1"/>
</dbReference>
<keyword evidence="5" id="KW-0808">Transferase</keyword>
<evidence type="ECO:0000259" key="4">
    <source>
        <dbReference type="Pfam" id="PF24894"/>
    </source>
</evidence>
<comment type="similarity">
    <text evidence="1">Belongs to the bacterial/plant glucose-1-phosphate adenylyltransferase family.</text>
</comment>
<name>A0AAC9NK89_VIRHA</name>
<dbReference type="InterPro" id="IPR011832">
    <property type="entry name" value="GlgDAde_trans"/>
</dbReference>
<dbReference type="NCBIfam" id="TIGR02092">
    <property type="entry name" value="glgD"/>
    <property type="match status" value="1"/>
</dbReference>
<organism evidence="5 6">
    <name type="scientific">Virgibacillus halodenitrificans</name>
    <name type="common">Bacillus halodenitrificans</name>
    <dbReference type="NCBI Taxonomy" id="1482"/>
    <lineage>
        <taxon>Bacteria</taxon>
        <taxon>Bacillati</taxon>
        <taxon>Bacillota</taxon>
        <taxon>Bacilli</taxon>
        <taxon>Bacillales</taxon>
        <taxon>Bacillaceae</taxon>
        <taxon>Virgibacillus</taxon>
    </lineage>
</organism>
<dbReference type="InterPro" id="IPR011831">
    <property type="entry name" value="ADP-Glc_PPase"/>
</dbReference>
<dbReference type="SUPFAM" id="SSF53448">
    <property type="entry name" value="Nucleotide-diphospho-sugar transferases"/>
    <property type="match status" value="1"/>
</dbReference>
<dbReference type="Proteomes" id="UP000182945">
    <property type="component" value="Chromosome"/>
</dbReference>
<evidence type="ECO:0000313" key="6">
    <source>
        <dbReference type="Proteomes" id="UP000182945"/>
    </source>
</evidence>
<accession>A0AAC9NK89</accession>
<dbReference type="Pfam" id="PF00483">
    <property type="entry name" value="NTP_transferase"/>
    <property type="match status" value="1"/>
</dbReference>
<evidence type="ECO:0000256" key="1">
    <source>
        <dbReference type="ARBA" id="ARBA00010443"/>
    </source>
</evidence>
<keyword evidence="5" id="KW-0548">Nucleotidyltransferase</keyword>
<dbReference type="PANTHER" id="PTHR43523">
    <property type="entry name" value="GLUCOSE-1-PHOSPHATE ADENYLYLTRANSFERASE-RELATED"/>
    <property type="match status" value="1"/>
</dbReference>
<dbReference type="AlphaFoldDB" id="A0AAC9NK89"/>
<dbReference type="GO" id="GO:0005978">
    <property type="term" value="P:glycogen biosynthetic process"/>
    <property type="evidence" value="ECO:0007669"/>
    <property type="project" value="UniProtKB-KW"/>
</dbReference>
<dbReference type="InterPro" id="IPR056818">
    <property type="entry name" value="GlmU/GlgC-like_hexapep"/>
</dbReference>
<gene>
    <name evidence="5" type="ORF">BME96_05065</name>
</gene>
<dbReference type="InterPro" id="IPR011004">
    <property type="entry name" value="Trimer_LpxA-like_sf"/>
</dbReference>
<dbReference type="InterPro" id="IPR005835">
    <property type="entry name" value="NTP_transferase_dom"/>
</dbReference>
<dbReference type="RefSeq" id="WP_019376568.1">
    <property type="nucleotide sequence ID" value="NZ_CP017962.1"/>
</dbReference>
<dbReference type="Pfam" id="PF24894">
    <property type="entry name" value="Hexapep_GlmU"/>
    <property type="match status" value="1"/>
</dbReference>
<dbReference type="InterPro" id="IPR029044">
    <property type="entry name" value="Nucleotide-diphossugar_trans"/>
</dbReference>
<dbReference type="GeneID" id="71513755"/>
<dbReference type="KEGG" id="vhl:BME96_05065"/>
<dbReference type="PANTHER" id="PTHR43523:SF6">
    <property type="entry name" value="GLYCOGEN BIOSYNTHESIS PROTEIN GLGD"/>
    <property type="match status" value="1"/>
</dbReference>